<dbReference type="Gene3D" id="1.20.1500.10">
    <property type="entry name" value="YheA/YmcA-like"/>
    <property type="match status" value="1"/>
</dbReference>
<sequence length="117" mass="13695">MTIYDRTHELANELKNTAEVLEYRNSYKKIQENEKNKELVDKFRKIQFEAYNEQIEKGDISQETKEKMQNLGAILSANIDVSNYIQAESKFAVLWEDIIKILHDSVGLDLTLKNDNQ</sequence>
<keyword evidence="2" id="KW-1185">Reference proteome</keyword>
<gene>
    <name evidence="1" type="ORF">SAMN04488528_1002180</name>
</gene>
<evidence type="ECO:0000313" key="1">
    <source>
        <dbReference type="EMBL" id="SFA77633.1"/>
    </source>
</evidence>
<protein>
    <submittedName>
        <fullName evidence="1">Cell fate regulator YlbF, YheA/YmcA/DUF963 family (Controls sporulation, competence, biofilm development)</fullName>
    </submittedName>
</protein>
<proteinExistence type="predicted"/>
<evidence type="ECO:0000313" key="2">
    <source>
        <dbReference type="Proteomes" id="UP000198619"/>
    </source>
</evidence>
<dbReference type="AlphaFoldDB" id="A0A1I0VNQ9"/>
<dbReference type="OrthoDB" id="9811402at2"/>
<accession>A0A1I0VNQ9</accession>
<dbReference type="InterPro" id="IPR023378">
    <property type="entry name" value="YheA/YmcA-like_dom_sf"/>
</dbReference>
<dbReference type="EMBL" id="FOKI01000002">
    <property type="protein sequence ID" value="SFA77633.1"/>
    <property type="molecule type" value="Genomic_DNA"/>
</dbReference>
<dbReference type="InterPro" id="IPR010368">
    <property type="entry name" value="Com_YlbF"/>
</dbReference>
<dbReference type="STRING" id="84698.SAMN04488528_1002180"/>
<name>A0A1I0VNQ9_9CLOT</name>
<reference evidence="1 2" key="1">
    <citation type="submission" date="2016-10" db="EMBL/GenBank/DDBJ databases">
        <authorList>
            <person name="de Groot N.N."/>
        </authorList>
    </citation>
    <scope>NUCLEOTIDE SEQUENCE [LARGE SCALE GENOMIC DNA]</scope>
    <source>
        <strain evidence="1 2">DSM 12271</strain>
    </source>
</reference>
<dbReference type="Pfam" id="PF06133">
    <property type="entry name" value="Com_YlbF"/>
    <property type="match status" value="1"/>
</dbReference>
<dbReference type="SUPFAM" id="SSF158622">
    <property type="entry name" value="YheA/YmcA-like"/>
    <property type="match status" value="1"/>
</dbReference>
<organism evidence="1 2">
    <name type="scientific">Clostridium frigidicarnis</name>
    <dbReference type="NCBI Taxonomy" id="84698"/>
    <lineage>
        <taxon>Bacteria</taxon>
        <taxon>Bacillati</taxon>
        <taxon>Bacillota</taxon>
        <taxon>Clostridia</taxon>
        <taxon>Eubacteriales</taxon>
        <taxon>Clostridiaceae</taxon>
        <taxon>Clostridium</taxon>
    </lineage>
</organism>
<dbReference type="RefSeq" id="WP_090038417.1">
    <property type="nucleotide sequence ID" value="NZ_FOKI01000002.1"/>
</dbReference>
<dbReference type="Proteomes" id="UP000198619">
    <property type="component" value="Unassembled WGS sequence"/>
</dbReference>